<keyword evidence="7" id="KW-0963">Cytoplasm</keyword>
<evidence type="ECO:0000313" key="14">
    <source>
        <dbReference type="Proteomes" id="UP000603453"/>
    </source>
</evidence>
<dbReference type="GO" id="GO:0005634">
    <property type="term" value="C:nucleus"/>
    <property type="evidence" value="ECO:0007669"/>
    <property type="project" value="InterPro"/>
</dbReference>
<sequence length="1176" mass="134579">MSTTLRIATIDEYKKALSQKDAILEQNIYNDVLSEYLNLGGAPMDAVNLLSESYIGIPSMCNATAVSVDSIGLNSDTILREAIRQQLKNRFDPVRCDQYFLQTDTETAPAWLEVLIRDPQWRQTMYELLEKHPSCSFLNFAILRIAEAGHDKEISKLRTASTYVKVYNLILQDALTDLVTKDDLEFDQDIPSLVRVCCEREDTYLYAQILLRKLYDEYGATPFTRLRRELEFAARSRGNHAFVDLLHSHVSHAPLELSRTIKSIMNSTHITPGDLITLKRFYSSENPPATTYLCEYDLIVKMLRSLYVPHHGSLLRLDLVDDVTYLIAYATTMNDTKPKLQQKDDIYKVQLVLKDLYNSLASKTEVGSITGAMKYIISAIRFPVGSMGVLLWIEYMAINTAYFETYFRTKETPALLLILDEIADRHQLQQPIVFDVIKKCIKHKTPIFAPEIQLALQRTWVDRMLYLVQLNYTLPVLKYFSGVGRELDDSLIVHFVKKVLIMAKAPYSVTFVAHVVAIVEPLVENLTLIKDVQKLVTYFLEQVLSSGEPLSDELGQSMTSIIRKYDDPLSSSMFDTATSNSILGNTMTTSMFSSQYEQDPWGSHAVVSSPTDINRSYTTPNLDYNSNFSSNNDQQALNSTTVLSGVRLPNMYEQLFSTSQRSGRVSLSSLNNILSKGKISANHIEMASIMQIVVPDGASYVTQSEFNTAIALLACAQNKIDVSLESLNRNKNYLPEPSMYNNEEEEEEQKTPLTPVTQPITEPTTKSNHTASNGYPGMKSPKTASFSHDSKKLDTRHWFKNLEEIAVTVAPEREGFIFKHVNYIVTNEKRSSIVLRRYSDFWWLLDVLIKRYPFRALPNLPPKKLGGRDATFLEKRRKGLSRFINAIIRHPILRKDDIVSRFLTEPSELAAWRKQNPPNLDEEFKRKTYNMRDLDDMVPTNLDEQIGKARKRVTAGINHYVNLCFIMERMIRRMHGQATDFSRYSIALNSLAEAELRYHAGECRNCQHVVKGYENVAKHMQSESSLLEDQVGSSTDGVLENLKKFRDLLVSFRDLDERRVRMSANQTELINKRLQTNRAKVHQNKGVPGLEPEVHKLEEAIRADEAELSNQQNRLVFIRFCMWSEMIYLHKQQAFVSSLYQSFVKDTILFSKLRADNWQDLESPTFEMPADVDLFE</sequence>
<dbReference type="GO" id="GO:0005768">
    <property type="term" value="C:endosome"/>
    <property type="evidence" value="ECO:0007669"/>
    <property type="project" value="TreeGrafter"/>
</dbReference>
<dbReference type="SMART" id="SM00312">
    <property type="entry name" value="PX"/>
    <property type="match status" value="1"/>
</dbReference>
<dbReference type="InterPro" id="IPR045734">
    <property type="entry name" value="Snx8_BAR_dom"/>
</dbReference>
<evidence type="ECO:0000256" key="2">
    <source>
        <dbReference type="ARBA" id="ARBA00004287"/>
    </source>
</evidence>
<comment type="caution">
    <text evidence="13">The sequence shown here is derived from an EMBL/GenBank/DDBJ whole genome shotgun (WGS) entry which is preliminary data.</text>
</comment>
<feature type="domain" description="PX" evidence="12">
    <location>
        <begin position="801"/>
        <end position="909"/>
    </location>
</feature>
<evidence type="ECO:0000256" key="1">
    <source>
        <dbReference type="ARBA" id="ARBA00002474"/>
    </source>
</evidence>
<proteinExistence type="inferred from homology"/>
<protein>
    <recommendedName>
        <fullName evidence="5">Sorting nexin MVP1</fullName>
    </recommendedName>
    <alternativeName>
        <fullName evidence="10">Sorting nexin mvp1</fullName>
    </alternativeName>
</protein>
<dbReference type="GO" id="GO:0016020">
    <property type="term" value="C:membrane"/>
    <property type="evidence" value="ECO:0007669"/>
    <property type="project" value="UniProtKB-SubCell"/>
</dbReference>
<evidence type="ECO:0000256" key="9">
    <source>
        <dbReference type="ARBA" id="ARBA00023136"/>
    </source>
</evidence>
<dbReference type="InterPro" id="IPR027267">
    <property type="entry name" value="AH/BAR_dom_sf"/>
</dbReference>
<keyword evidence="14" id="KW-1185">Reference proteome</keyword>
<dbReference type="GO" id="GO:0005829">
    <property type="term" value="C:cytosol"/>
    <property type="evidence" value="ECO:0007669"/>
    <property type="project" value="GOC"/>
</dbReference>
<dbReference type="Pfam" id="PF00787">
    <property type="entry name" value="PX"/>
    <property type="match status" value="1"/>
</dbReference>
<dbReference type="PANTHER" id="PTHR47554:SF1">
    <property type="entry name" value="SORTING NEXIN MVP1"/>
    <property type="match status" value="1"/>
</dbReference>
<dbReference type="CDD" id="cd06866">
    <property type="entry name" value="PX_SNX8_Mvp1p_like"/>
    <property type="match status" value="1"/>
</dbReference>
<organism evidence="13 14">
    <name type="scientific">Mucor saturninus</name>
    <dbReference type="NCBI Taxonomy" id="64648"/>
    <lineage>
        <taxon>Eukaryota</taxon>
        <taxon>Fungi</taxon>
        <taxon>Fungi incertae sedis</taxon>
        <taxon>Mucoromycota</taxon>
        <taxon>Mucoromycotina</taxon>
        <taxon>Mucoromycetes</taxon>
        <taxon>Mucorales</taxon>
        <taxon>Mucorineae</taxon>
        <taxon>Mucoraceae</taxon>
        <taxon>Mucor</taxon>
    </lineage>
</organism>
<dbReference type="InterPro" id="IPR036871">
    <property type="entry name" value="PX_dom_sf"/>
</dbReference>
<evidence type="ECO:0000256" key="6">
    <source>
        <dbReference type="ARBA" id="ARBA00022448"/>
    </source>
</evidence>
<dbReference type="PANTHER" id="PTHR47554">
    <property type="entry name" value="SORTING NEXIN MVP1"/>
    <property type="match status" value="1"/>
</dbReference>
<dbReference type="OrthoDB" id="10064318at2759"/>
<dbReference type="InterPro" id="IPR035704">
    <property type="entry name" value="SNX8/Mvp1_PX"/>
</dbReference>
<evidence type="ECO:0000256" key="7">
    <source>
        <dbReference type="ARBA" id="ARBA00022490"/>
    </source>
</evidence>
<dbReference type="GO" id="GO:0006623">
    <property type="term" value="P:protein targeting to vacuole"/>
    <property type="evidence" value="ECO:0007669"/>
    <property type="project" value="TreeGrafter"/>
</dbReference>
<evidence type="ECO:0000259" key="12">
    <source>
        <dbReference type="PROSITE" id="PS50195"/>
    </source>
</evidence>
<dbReference type="Pfam" id="PF19566">
    <property type="entry name" value="Snx8_BAR_dom"/>
    <property type="match status" value="1"/>
</dbReference>
<dbReference type="GO" id="GO:0032266">
    <property type="term" value="F:phosphatidylinositol-3-phosphate binding"/>
    <property type="evidence" value="ECO:0007669"/>
    <property type="project" value="TreeGrafter"/>
</dbReference>
<dbReference type="Proteomes" id="UP000603453">
    <property type="component" value="Unassembled WGS sequence"/>
</dbReference>
<dbReference type="InterPro" id="IPR028662">
    <property type="entry name" value="SNX8/Mvp1"/>
</dbReference>
<gene>
    <name evidence="13" type="ORF">INT47_001935</name>
</gene>
<dbReference type="InterPro" id="IPR006942">
    <property type="entry name" value="TH1"/>
</dbReference>
<evidence type="ECO:0000256" key="10">
    <source>
        <dbReference type="ARBA" id="ARBA00072009"/>
    </source>
</evidence>
<name>A0A8H7RGF5_9FUNG</name>
<dbReference type="AlphaFoldDB" id="A0A8H7RGF5"/>
<evidence type="ECO:0000256" key="4">
    <source>
        <dbReference type="ARBA" id="ARBA00010883"/>
    </source>
</evidence>
<dbReference type="SUPFAM" id="SSF64268">
    <property type="entry name" value="PX domain"/>
    <property type="match status" value="1"/>
</dbReference>
<evidence type="ECO:0000256" key="3">
    <source>
        <dbReference type="ARBA" id="ARBA00004496"/>
    </source>
</evidence>
<keyword evidence="8" id="KW-0653">Protein transport</keyword>
<dbReference type="PROSITE" id="PS50195">
    <property type="entry name" value="PX"/>
    <property type="match status" value="1"/>
</dbReference>
<feature type="region of interest" description="Disordered" evidence="11">
    <location>
        <begin position="735"/>
        <end position="788"/>
    </location>
</feature>
<evidence type="ECO:0000256" key="11">
    <source>
        <dbReference type="SAM" id="MobiDB-lite"/>
    </source>
</evidence>
<dbReference type="EMBL" id="JAEPRD010000014">
    <property type="protein sequence ID" value="KAG2209787.1"/>
    <property type="molecule type" value="Genomic_DNA"/>
</dbReference>
<dbReference type="GO" id="GO:0045892">
    <property type="term" value="P:negative regulation of DNA-templated transcription"/>
    <property type="evidence" value="ECO:0007669"/>
    <property type="project" value="InterPro"/>
</dbReference>
<feature type="compositionally biased region" description="Polar residues" evidence="11">
    <location>
        <begin position="751"/>
        <end position="773"/>
    </location>
</feature>
<dbReference type="Gene3D" id="1.10.238.10">
    <property type="entry name" value="EF-hand"/>
    <property type="match status" value="1"/>
</dbReference>
<reference evidence="13" key="1">
    <citation type="submission" date="2020-12" db="EMBL/GenBank/DDBJ databases">
        <title>Metabolic potential, ecology and presence of endohyphal bacteria is reflected in genomic diversity of Mucoromycotina.</title>
        <authorList>
            <person name="Muszewska A."/>
            <person name="Okrasinska A."/>
            <person name="Steczkiewicz K."/>
            <person name="Drgas O."/>
            <person name="Orlowska M."/>
            <person name="Perlinska-Lenart U."/>
            <person name="Aleksandrzak-Piekarczyk T."/>
            <person name="Szatraj K."/>
            <person name="Zielenkiewicz U."/>
            <person name="Pilsyk S."/>
            <person name="Malc E."/>
            <person name="Mieczkowski P."/>
            <person name="Kruszewska J.S."/>
            <person name="Biernat P."/>
            <person name="Pawlowska J."/>
        </authorList>
    </citation>
    <scope>NUCLEOTIDE SEQUENCE</scope>
    <source>
        <strain evidence="13">WA0000017839</strain>
    </source>
</reference>
<dbReference type="Gene3D" id="1.20.1270.60">
    <property type="entry name" value="Arfaptin homology (AH) domain/BAR domain"/>
    <property type="match status" value="1"/>
</dbReference>
<keyword evidence="6" id="KW-0813">Transport</keyword>
<dbReference type="InterPro" id="IPR001683">
    <property type="entry name" value="PX_dom"/>
</dbReference>
<dbReference type="Pfam" id="PF04858">
    <property type="entry name" value="TH1"/>
    <property type="match status" value="1"/>
</dbReference>
<dbReference type="Gene3D" id="3.30.1520.10">
    <property type="entry name" value="Phox-like domain"/>
    <property type="match status" value="1"/>
</dbReference>
<evidence type="ECO:0000256" key="5">
    <source>
        <dbReference type="ARBA" id="ARBA00014268"/>
    </source>
</evidence>
<keyword evidence="9" id="KW-0472">Membrane</keyword>
<comment type="subcellular location">
    <subcellularLocation>
        <location evidence="3">Cytoplasm</location>
    </subcellularLocation>
    <subcellularLocation>
        <location evidence="2">Membrane</location>
        <topology evidence="2">Peripheral membrane protein</topology>
        <orientation evidence="2">Cytoplasmic side</orientation>
    </subcellularLocation>
</comment>
<comment type="similarity">
    <text evidence="4">Belongs to the sorting nexin family.</text>
</comment>
<dbReference type="FunFam" id="3.30.1520.10:FF:000042">
    <property type="entry name" value="Sorting nexin mvp1"/>
    <property type="match status" value="1"/>
</dbReference>
<evidence type="ECO:0000313" key="13">
    <source>
        <dbReference type="EMBL" id="KAG2209787.1"/>
    </source>
</evidence>
<evidence type="ECO:0000256" key="8">
    <source>
        <dbReference type="ARBA" id="ARBA00022927"/>
    </source>
</evidence>
<comment type="function">
    <text evidence="1">Required for vacuolar protein sorting.</text>
</comment>
<dbReference type="GO" id="GO:0042147">
    <property type="term" value="P:retrograde transport, endosome to Golgi"/>
    <property type="evidence" value="ECO:0007669"/>
    <property type="project" value="InterPro"/>
</dbReference>
<accession>A0A8H7RGF5</accession>